<dbReference type="InterPro" id="IPR019734">
    <property type="entry name" value="TPR_rpt"/>
</dbReference>
<dbReference type="SUPFAM" id="SSF52540">
    <property type="entry name" value="P-loop containing nucleoside triphosphate hydrolases"/>
    <property type="match status" value="1"/>
</dbReference>
<organism evidence="5 6">
    <name type="scientific">Streptomyces coacervatus</name>
    <dbReference type="NCBI Taxonomy" id="647381"/>
    <lineage>
        <taxon>Bacteria</taxon>
        <taxon>Bacillati</taxon>
        <taxon>Actinomycetota</taxon>
        <taxon>Actinomycetes</taxon>
        <taxon>Kitasatosporales</taxon>
        <taxon>Streptomycetaceae</taxon>
        <taxon>Streptomyces</taxon>
    </lineage>
</organism>
<proteinExistence type="predicted"/>
<keyword evidence="6" id="KW-1185">Reference proteome</keyword>
<name>A0ABP7HTT1_9ACTN</name>
<keyword evidence="1" id="KW-0677">Repeat</keyword>
<dbReference type="PANTHER" id="PTHR45641:SF1">
    <property type="entry name" value="AAA+ ATPASE DOMAIN-CONTAINING PROTEIN"/>
    <property type="match status" value="1"/>
</dbReference>
<dbReference type="EMBL" id="BAABDE010000018">
    <property type="protein sequence ID" value="GAA3803503.1"/>
    <property type="molecule type" value="Genomic_DNA"/>
</dbReference>
<sequence length="1121" mass="122669">MSLHEISGLAKALIAEPAEDSGSDTSSRYNFQHQCAARHCFAMLTDSPLKGVVCEWHVDYVLIYDDGTNELVSVKHREPQTGPWPFSELWTKGGLATLYSRWRVTPEAKCRLVTNGSMKSTRDVAAAFSQSLTSQDFEDYVTDAADKLDCDTEEAREFLKALRIEHGIPDRVTLRAHSIVNIVEGALAESNIRDRSAAEAWDAVVNLVASKSRDLDNRDFSSIDLASPKALDSDVLTSAKALRRTITRPQVVDALSLPRGEAIADYPHTSNLWMREPVSDFFGRRDTLQKIEESLKDGPASKPSLALIGMSGVGKSELLAQYAWEHAERYKFVWWVRADSLNAVLTDLSFLSEELGLLAPDSDNGLRQLKKYFLKNRGLILLDGAPASQEILNFIPRVSATRFLISSLDQSWAANVATINVFPLSDADAVALLASTLSDVSQDDLVALNEALNGLPLALRQAAGYIAASGIPLGTYTSMVHDRASELLSRSAPPEHVGLTAALSITTERLKKDHPNALALLHVLSFLAPHGFPTELFKIELPPAGEELEDGAVVLPTSVEVEQLAAVELTDISQSAARLLELLKDHLSLFDAVADLQRFSLIEAQQNGVSCHALTQAVVRQALAQEQTAEALEVATVLLNKVANLSPFDSRFWPHYRHMMPHFEALLSYVEDRGQLPANTIFFYSAIALNLGMQGFKGASLSYADKAMAKITSRDDVAVTTRVFVRTLLVEALTGSDRWDEALRVVDETLALAAEESVDSVSMATLRTKKAAVLHMQGRLEEALLEFDKAHTYAESCIDSDDTSTLKRSVRANRATLKREMGDAHGSAQEFRALISEYPETSTRNGLATLYSNLALAHLDATEFQDALTASEKALEIDYENSDGFHLDAARDWNNAGLALLELSRADDAAAAFEAALRIHEHLGNVGSTLDLIVRMNLGRAQLAGMDFGTARETFEKTLKRQEEVLGPRHRDIASTLTNLAVVYTGMRLFGDAASAAHRAIKIDLVVYGEGHPELIPDYNNLAGALMMAGSYRAALKWLRKGYEIALETFGSGNVRVGYCLEKIAVCAYSSGDAAEGASAMSEAVEIFESKLGADHPETMSCRSLLGQMRQRKFPLDWASI</sequence>
<dbReference type="SUPFAM" id="SSF48452">
    <property type="entry name" value="TPR-like"/>
    <property type="match status" value="3"/>
</dbReference>
<dbReference type="SMART" id="SM00028">
    <property type="entry name" value="TPR"/>
    <property type="match status" value="6"/>
</dbReference>
<feature type="repeat" description="TPR" evidence="3">
    <location>
        <begin position="848"/>
        <end position="881"/>
    </location>
</feature>
<dbReference type="InterPro" id="IPR011990">
    <property type="entry name" value="TPR-like_helical_dom_sf"/>
</dbReference>
<dbReference type="InterPro" id="IPR027417">
    <property type="entry name" value="P-loop_NTPase"/>
</dbReference>
<dbReference type="Pfam" id="PF14130">
    <property type="entry name" value="Cap4_nuclease"/>
    <property type="match status" value="1"/>
</dbReference>
<dbReference type="PROSITE" id="PS50005">
    <property type="entry name" value="TPR"/>
    <property type="match status" value="1"/>
</dbReference>
<evidence type="ECO:0000256" key="1">
    <source>
        <dbReference type="ARBA" id="ARBA00022737"/>
    </source>
</evidence>
<reference evidence="6" key="1">
    <citation type="journal article" date="2019" name="Int. J. Syst. Evol. Microbiol.">
        <title>The Global Catalogue of Microorganisms (GCM) 10K type strain sequencing project: providing services to taxonomists for standard genome sequencing and annotation.</title>
        <authorList>
            <consortium name="The Broad Institute Genomics Platform"/>
            <consortium name="The Broad Institute Genome Sequencing Center for Infectious Disease"/>
            <person name="Wu L."/>
            <person name="Ma J."/>
        </authorList>
    </citation>
    <scope>NUCLEOTIDE SEQUENCE [LARGE SCALE GENOMIC DNA]</scope>
    <source>
        <strain evidence="6">JCM 17138</strain>
    </source>
</reference>
<accession>A0ABP7HTT1</accession>
<keyword evidence="2 3" id="KW-0802">TPR repeat</keyword>
<dbReference type="Proteomes" id="UP001501009">
    <property type="component" value="Unassembled WGS sequence"/>
</dbReference>
<comment type="caution">
    <text evidence="5">The sequence shown here is derived from an EMBL/GenBank/DDBJ whole genome shotgun (WGS) entry which is preliminary data.</text>
</comment>
<feature type="domain" description="CD-NTase associated protein 4-like DNA endonuclease" evidence="4">
    <location>
        <begin position="20"/>
        <end position="148"/>
    </location>
</feature>
<evidence type="ECO:0000313" key="5">
    <source>
        <dbReference type="EMBL" id="GAA3803503.1"/>
    </source>
</evidence>
<evidence type="ECO:0000256" key="2">
    <source>
        <dbReference type="ARBA" id="ARBA00022803"/>
    </source>
</evidence>
<dbReference type="InterPro" id="IPR025382">
    <property type="entry name" value="Cap4-like_endonuclease_dom"/>
</dbReference>
<evidence type="ECO:0000259" key="4">
    <source>
        <dbReference type="Pfam" id="PF14130"/>
    </source>
</evidence>
<dbReference type="RefSeq" id="WP_275773481.1">
    <property type="nucleotide sequence ID" value="NZ_BAABDE010000018.1"/>
</dbReference>
<gene>
    <name evidence="5" type="ORF">GCM10022403_041900</name>
</gene>
<evidence type="ECO:0000256" key="3">
    <source>
        <dbReference type="PROSITE-ProRule" id="PRU00339"/>
    </source>
</evidence>
<dbReference type="Gene3D" id="1.25.40.10">
    <property type="entry name" value="Tetratricopeptide repeat domain"/>
    <property type="match status" value="3"/>
</dbReference>
<protein>
    <recommendedName>
        <fullName evidence="4">CD-NTase associated protein 4-like DNA endonuclease domain-containing protein</fullName>
    </recommendedName>
</protein>
<evidence type="ECO:0000313" key="6">
    <source>
        <dbReference type="Proteomes" id="UP001501009"/>
    </source>
</evidence>
<dbReference type="Pfam" id="PF13424">
    <property type="entry name" value="TPR_12"/>
    <property type="match status" value="2"/>
</dbReference>
<dbReference type="Gene3D" id="3.40.50.300">
    <property type="entry name" value="P-loop containing nucleotide triphosphate hydrolases"/>
    <property type="match status" value="1"/>
</dbReference>
<dbReference type="PANTHER" id="PTHR45641">
    <property type="entry name" value="TETRATRICOPEPTIDE REPEAT PROTEIN (AFU_ORTHOLOGUE AFUA_6G03870)"/>
    <property type="match status" value="1"/>
</dbReference>